<organism evidence="14 15">
    <name type="scientific">Rhodobacter aestuarii</name>
    <dbReference type="NCBI Taxonomy" id="453582"/>
    <lineage>
        <taxon>Bacteria</taxon>
        <taxon>Pseudomonadati</taxon>
        <taxon>Pseudomonadota</taxon>
        <taxon>Alphaproteobacteria</taxon>
        <taxon>Rhodobacterales</taxon>
        <taxon>Rhodobacter group</taxon>
        <taxon>Rhodobacter</taxon>
    </lineage>
</organism>
<dbReference type="RefSeq" id="WP_076484997.1">
    <property type="nucleotide sequence ID" value="NZ_FTOG01000006.1"/>
</dbReference>
<feature type="chain" id="PRO_5009943545" description="Cytochrome c1" evidence="12">
    <location>
        <begin position="22"/>
        <end position="280"/>
    </location>
</feature>
<accession>A0A1N7MVC2</accession>
<reference evidence="15" key="1">
    <citation type="submission" date="2017-01" db="EMBL/GenBank/DDBJ databases">
        <authorList>
            <person name="Varghese N."/>
            <person name="Submissions S."/>
        </authorList>
    </citation>
    <scope>NUCLEOTIDE SEQUENCE [LARGE SCALE GENOMIC DNA]</scope>
    <source>
        <strain evidence="15">DSM 19945</strain>
    </source>
</reference>
<dbReference type="GO" id="GO:0016020">
    <property type="term" value="C:membrane"/>
    <property type="evidence" value="ECO:0007669"/>
    <property type="project" value="UniProtKB-SubCell"/>
</dbReference>
<keyword evidence="8 11" id="KW-0472">Membrane</keyword>
<dbReference type="Pfam" id="PF02167">
    <property type="entry name" value="Cytochrom_C1"/>
    <property type="match status" value="1"/>
</dbReference>
<protein>
    <recommendedName>
        <fullName evidence="2">Cytochrome c1</fullName>
    </recommendedName>
</protein>
<evidence type="ECO:0000256" key="12">
    <source>
        <dbReference type="SAM" id="SignalP"/>
    </source>
</evidence>
<evidence type="ECO:0000259" key="13">
    <source>
        <dbReference type="PROSITE" id="PS51007"/>
    </source>
</evidence>
<dbReference type="OrthoDB" id="9808471at2"/>
<dbReference type="GO" id="GO:0009055">
    <property type="term" value="F:electron transfer activity"/>
    <property type="evidence" value="ECO:0007669"/>
    <property type="project" value="InterPro"/>
</dbReference>
<dbReference type="PRINTS" id="PR00603">
    <property type="entry name" value="CYTOCHROMEC1"/>
</dbReference>
<dbReference type="InterPro" id="IPR036909">
    <property type="entry name" value="Cyt_c-like_dom_sf"/>
</dbReference>
<evidence type="ECO:0000256" key="7">
    <source>
        <dbReference type="ARBA" id="ARBA00023004"/>
    </source>
</evidence>
<evidence type="ECO:0000256" key="8">
    <source>
        <dbReference type="ARBA" id="ARBA00023136"/>
    </source>
</evidence>
<feature type="domain" description="Cytochrome c" evidence="13">
    <location>
        <begin position="43"/>
        <end position="164"/>
    </location>
</feature>
<keyword evidence="5 9" id="KW-0479">Metal-binding</keyword>
<evidence type="ECO:0000313" key="14">
    <source>
        <dbReference type="EMBL" id="SIS90077.1"/>
    </source>
</evidence>
<evidence type="ECO:0000256" key="5">
    <source>
        <dbReference type="ARBA" id="ARBA00022723"/>
    </source>
</evidence>
<name>A0A1N7MVC2_9RHOB</name>
<keyword evidence="4 11" id="KW-0812">Transmembrane</keyword>
<dbReference type="Proteomes" id="UP000186221">
    <property type="component" value="Unassembled WGS sequence"/>
</dbReference>
<evidence type="ECO:0000256" key="11">
    <source>
        <dbReference type="SAM" id="Phobius"/>
    </source>
</evidence>
<keyword evidence="7 9" id="KW-0408">Iron</keyword>
<evidence type="ECO:0000256" key="3">
    <source>
        <dbReference type="ARBA" id="ARBA00022617"/>
    </source>
</evidence>
<feature type="binding site" description="covalent" evidence="9">
    <location>
        <position position="205"/>
    </location>
    <ligand>
        <name>heme c</name>
        <dbReference type="ChEBI" id="CHEBI:61717"/>
    </ligand>
</feature>
<feature type="compositionally biased region" description="Basic and acidic residues" evidence="10">
    <location>
        <begin position="101"/>
        <end position="114"/>
    </location>
</feature>
<evidence type="ECO:0000313" key="15">
    <source>
        <dbReference type="Proteomes" id="UP000186221"/>
    </source>
</evidence>
<evidence type="ECO:0000256" key="9">
    <source>
        <dbReference type="PIRSR" id="PIRSR602326-1"/>
    </source>
</evidence>
<proteinExistence type="predicted"/>
<feature type="region of interest" description="Disordered" evidence="10">
    <location>
        <begin position="94"/>
        <end position="114"/>
    </location>
</feature>
<dbReference type="Gene3D" id="1.20.5.100">
    <property type="entry name" value="Cytochrome c1, transmembrane anchor, C-terminal"/>
    <property type="match status" value="1"/>
</dbReference>
<dbReference type="InterPro" id="IPR002326">
    <property type="entry name" value="Cyt_c1"/>
</dbReference>
<dbReference type="STRING" id="453582.SAMN05421580_106221"/>
<evidence type="ECO:0000256" key="10">
    <source>
        <dbReference type="SAM" id="MobiDB-lite"/>
    </source>
</evidence>
<dbReference type="SUPFAM" id="SSF46626">
    <property type="entry name" value="Cytochrome c"/>
    <property type="match status" value="1"/>
</dbReference>
<sequence length="280" mass="30691">MKKLLISAASALMLSAGGAMAVDHNVPDVAFSFEGPFGTYDVDQLRRGFQVYSEVCSACHGMKFVPIRTLADDGGPQLDPAFVREYAAGLDGVLDPETDEERDRKESDMFPERVGDGMGPDLSVMAKARAGFMGPNGLGLNQLFKGMGGPEYLYNYIIGFEENPECAPDGIDGYYYNHTFQVGGVPDSCKDANGVKITHGSWAQMPPPLVEDQVEYEDGTPATIEQMAYDVSAFLMWAAEPKMMARKQMGFVAVLLLGLMTVLLYLTNKRLWAPYKGKRH</sequence>
<keyword evidence="3 9" id="KW-0349">Heme</keyword>
<dbReference type="PANTHER" id="PTHR10266">
    <property type="entry name" value="CYTOCHROME C1"/>
    <property type="match status" value="1"/>
</dbReference>
<feature type="binding site" description="covalent" evidence="9">
    <location>
        <position position="56"/>
    </location>
    <ligand>
        <name>heme c</name>
        <dbReference type="ChEBI" id="CHEBI:61717"/>
    </ligand>
</feature>
<dbReference type="EMBL" id="FTOG01000006">
    <property type="protein sequence ID" value="SIS90077.1"/>
    <property type="molecule type" value="Genomic_DNA"/>
</dbReference>
<feature type="binding site" description="covalent" evidence="9">
    <location>
        <position position="60"/>
    </location>
    <ligand>
        <name>heme c</name>
        <dbReference type="ChEBI" id="CHEBI:61717"/>
    </ligand>
</feature>
<evidence type="ECO:0000256" key="1">
    <source>
        <dbReference type="ARBA" id="ARBA00004370"/>
    </source>
</evidence>
<feature type="binding site" description="covalent" evidence="9">
    <location>
        <position position="59"/>
    </location>
    <ligand>
        <name>heme c</name>
        <dbReference type="ChEBI" id="CHEBI:61717"/>
    </ligand>
</feature>
<dbReference type="AlphaFoldDB" id="A0A1N7MVC2"/>
<feature type="signal peptide" evidence="12">
    <location>
        <begin position="1"/>
        <end position="21"/>
    </location>
</feature>
<evidence type="ECO:0000256" key="2">
    <source>
        <dbReference type="ARBA" id="ARBA00016165"/>
    </source>
</evidence>
<evidence type="ECO:0000256" key="6">
    <source>
        <dbReference type="ARBA" id="ARBA00022989"/>
    </source>
</evidence>
<dbReference type="PROSITE" id="PS51007">
    <property type="entry name" value="CYTC"/>
    <property type="match status" value="1"/>
</dbReference>
<dbReference type="Gene3D" id="1.10.760.10">
    <property type="entry name" value="Cytochrome c-like domain"/>
    <property type="match status" value="1"/>
</dbReference>
<keyword evidence="15" id="KW-1185">Reference proteome</keyword>
<dbReference type="GO" id="GO:0020037">
    <property type="term" value="F:heme binding"/>
    <property type="evidence" value="ECO:0007669"/>
    <property type="project" value="InterPro"/>
</dbReference>
<dbReference type="PANTHER" id="PTHR10266:SF3">
    <property type="entry name" value="CYTOCHROME C1, HEME PROTEIN, MITOCHONDRIAL"/>
    <property type="match status" value="1"/>
</dbReference>
<dbReference type="GO" id="GO:0046872">
    <property type="term" value="F:metal ion binding"/>
    <property type="evidence" value="ECO:0007669"/>
    <property type="project" value="UniProtKB-KW"/>
</dbReference>
<gene>
    <name evidence="14" type="ORF">SAMN05421580_106221</name>
</gene>
<dbReference type="InterPro" id="IPR009056">
    <property type="entry name" value="Cyt_c-like_dom"/>
</dbReference>
<keyword evidence="6 11" id="KW-1133">Transmembrane helix</keyword>
<feature type="transmembrane region" description="Helical" evidence="11">
    <location>
        <begin position="249"/>
        <end position="266"/>
    </location>
</feature>
<comment type="subcellular location">
    <subcellularLocation>
        <location evidence="1">Membrane</location>
    </subcellularLocation>
</comment>
<keyword evidence="12" id="KW-0732">Signal</keyword>
<evidence type="ECO:0000256" key="4">
    <source>
        <dbReference type="ARBA" id="ARBA00022692"/>
    </source>
</evidence>
<comment type="cofactor">
    <cofactor evidence="9">
        <name>heme c</name>
        <dbReference type="ChEBI" id="CHEBI:61717"/>
    </cofactor>
    <text evidence="9">Binds 1 heme c group covalently per subunit.</text>
</comment>